<evidence type="ECO:0000256" key="2">
    <source>
        <dbReference type="ARBA" id="ARBA00023033"/>
    </source>
</evidence>
<dbReference type="GO" id="GO:0004497">
    <property type="term" value="F:monooxygenase activity"/>
    <property type="evidence" value="ECO:0007669"/>
    <property type="project" value="UniProtKB-KW"/>
</dbReference>
<dbReference type="SUPFAM" id="SSF51679">
    <property type="entry name" value="Bacterial luciferase-like"/>
    <property type="match status" value="1"/>
</dbReference>
<dbReference type="AlphaFoldDB" id="A0A0R3M7G6"/>
<evidence type="ECO:0000259" key="3">
    <source>
        <dbReference type="Pfam" id="PF00296"/>
    </source>
</evidence>
<evidence type="ECO:0000313" key="4">
    <source>
        <dbReference type="EMBL" id="KRR15866.1"/>
    </source>
</evidence>
<dbReference type="InterPro" id="IPR011251">
    <property type="entry name" value="Luciferase-like_dom"/>
</dbReference>
<reference evidence="4 5" key="1">
    <citation type="submission" date="2014-03" db="EMBL/GenBank/DDBJ databases">
        <title>Bradyrhizobium valentinum sp. nov., isolated from effective nodules of Lupinus mariae-josephae, a lupine endemic of basic-lime soils in Eastern Spain.</title>
        <authorList>
            <person name="Duran D."/>
            <person name="Rey L."/>
            <person name="Navarro A."/>
            <person name="Busquets A."/>
            <person name="Imperial J."/>
            <person name="Ruiz-Argueso T."/>
        </authorList>
    </citation>
    <scope>NUCLEOTIDE SEQUENCE [LARGE SCALE GENOMIC DNA]</scope>
    <source>
        <strain evidence="4 5">PAC68</strain>
    </source>
</reference>
<dbReference type="Proteomes" id="UP000050863">
    <property type="component" value="Unassembled WGS sequence"/>
</dbReference>
<dbReference type="GO" id="GO:0005829">
    <property type="term" value="C:cytosol"/>
    <property type="evidence" value="ECO:0007669"/>
    <property type="project" value="TreeGrafter"/>
</dbReference>
<dbReference type="Pfam" id="PF00296">
    <property type="entry name" value="Bac_luciferase"/>
    <property type="match status" value="1"/>
</dbReference>
<dbReference type="GO" id="GO:0016705">
    <property type="term" value="F:oxidoreductase activity, acting on paired donors, with incorporation or reduction of molecular oxygen"/>
    <property type="evidence" value="ECO:0007669"/>
    <property type="project" value="InterPro"/>
</dbReference>
<sequence>MEFGVFILAQQRGYHQTSQQVINNAVEQTVAAEAAGFDTAWYAEHHFNNYSLCPSPLMMVSHCAGLTKRIRLGSAVCVLPLYNPARLLGEIGFADTVSNGRLDLGIGSGYQQFEFDRFGVDLKDSHSLFAEFYDVLQAGMKERIFSYSGKHLQMPPTAIAVRTIQKPMPPIWVTSGHAETLGRAISDHHNLFVTALLNGLDAIKALRERLEGIASKEGRSIDDTHFGFLRCAYASDNENEIHAYLDNARFQRRLSESLKFRRAQSDDGYLIKEEAGPNDMSLETMRKNLPVGSVNQVIDRMLEEISVLKPSHIALQTQLGDFDQRTMLRQIDLWGSKIIPAIRRELRSSRSDESKIAGEAAPA</sequence>
<feature type="domain" description="Luciferase-like" evidence="3">
    <location>
        <begin position="1"/>
        <end position="303"/>
    </location>
</feature>
<dbReference type="Gene3D" id="3.20.20.30">
    <property type="entry name" value="Luciferase-like domain"/>
    <property type="match status" value="1"/>
</dbReference>
<keyword evidence="1" id="KW-0560">Oxidoreductase</keyword>
<evidence type="ECO:0000313" key="5">
    <source>
        <dbReference type="Proteomes" id="UP000050863"/>
    </source>
</evidence>
<evidence type="ECO:0000256" key="1">
    <source>
        <dbReference type="ARBA" id="ARBA00023002"/>
    </source>
</evidence>
<proteinExistence type="predicted"/>
<dbReference type="PANTHER" id="PTHR30137:SF8">
    <property type="entry name" value="BLR5498 PROTEIN"/>
    <property type="match status" value="1"/>
</dbReference>
<dbReference type="OrthoDB" id="9804736at2"/>
<dbReference type="STRING" id="280332.CQ12_32515"/>
<organism evidence="4 5">
    <name type="scientific">Bradyrhizobium jicamae</name>
    <dbReference type="NCBI Taxonomy" id="280332"/>
    <lineage>
        <taxon>Bacteria</taxon>
        <taxon>Pseudomonadati</taxon>
        <taxon>Pseudomonadota</taxon>
        <taxon>Alphaproteobacteria</taxon>
        <taxon>Hyphomicrobiales</taxon>
        <taxon>Nitrobacteraceae</taxon>
        <taxon>Bradyrhizobium</taxon>
    </lineage>
</organism>
<dbReference type="InterPro" id="IPR036661">
    <property type="entry name" value="Luciferase-like_sf"/>
</dbReference>
<protein>
    <recommendedName>
        <fullName evidence="3">Luciferase-like domain-containing protein</fullName>
    </recommendedName>
</protein>
<dbReference type="InterPro" id="IPR050766">
    <property type="entry name" value="Bact_Lucif_Oxidored"/>
</dbReference>
<dbReference type="PANTHER" id="PTHR30137">
    <property type="entry name" value="LUCIFERASE-LIKE MONOOXYGENASE"/>
    <property type="match status" value="1"/>
</dbReference>
<dbReference type="EMBL" id="LLXZ01000002">
    <property type="protein sequence ID" value="KRR15866.1"/>
    <property type="molecule type" value="Genomic_DNA"/>
</dbReference>
<accession>A0A0R3M7G6</accession>
<gene>
    <name evidence="4" type="ORF">CQ12_32515</name>
</gene>
<dbReference type="RefSeq" id="WP_057833385.1">
    <property type="nucleotide sequence ID" value="NZ_LLXZ01000002.1"/>
</dbReference>
<keyword evidence="5" id="KW-1185">Reference proteome</keyword>
<comment type="caution">
    <text evidence="4">The sequence shown here is derived from an EMBL/GenBank/DDBJ whole genome shotgun (WGS) entry which is preliminary data.</text>
</comment>
<keyword evidence="2" id="KW-0503">Monooxygenase</keyword>
<name>A0A0R3M7G6_9BRAD</name>